<name>A0A166TUK2_9CLOT</name>
<sequence>MSLSKLYEISERYRNLEDLLDNPELENAKSDIERSLDSINEEFNVKAENIAKIIKSKGTDIKGLEEEIKRLQDRKKVTENKVLNLKSYLFDHMKILKKEKINGKLFTLSIRKNPPSVNVIDEDAIPQRYKIPQPYKLDKTAILEDSKQEIKIDGVEIKQSTSLSIR</sequence>
<organism evidence="2 4">
    <name type="scientific">Clostridium coskatii</name>
    <dbReference type="NCBI Taxonomy" id="1705578"/>
    <lineage>
        <taxon>Bacteria</taxon>
        <taxon>Bacillati</taxon>
        <taxon>Bacillota</taxon>
        <taxon>Clostridia</taxon>
        <taxon>Eubacteriales</taxon>
        <taxon>Clostridiaceae</taxon>
        <taxon>Clostridium</taxon>
    </lineage>
</organism>
<gene>
    <name evidence="3" type="ORF">CLCOS_08380</name>
    <name evidence="2" type="ORF">WX73_03684</name>
</gene>
<dbReference type="InterPro" id="IPR008840">
    <property type="entry name" value="Sipho_Gp157"/>
</dbReference>
<evidence type="ECO:0000313" key="3">
    <source>
        <dbReference type="EMBL" id="OBR96676.1"/>
    </source>
</evidence>
<dbReference type="Proteomes" id="UP000077384">
    <property type="component" value="Unassembled WGS sequence"/>
</dbReference>
<dbReference type="AlphaFoldDB" id="A0A166TUK2"/>
<dbReference type="Pfam" id="PF05565">
    <property type="entry name" value="Sipho_Gp157"/>
    <property type="match status" value="1"/>
</dbReference>
<reference evidence="3 5" key="2">
    <citation type="journal article" date="2016" name="Front. Microbiol.">
        <title>Industrial Acetogenic Biocatalysts: A Comparative Metabolic and Genomic Analysis.</title>
        <authorList>
            <person name="Bengelsdorf F."/>
            <person name="Poehlein A."/>
            <person name="Sonja S."/>
            <person name="Erz C."/>
            <person name="Hummel T."/>
            <person name="Hoffmeister S."/>
            <person name="Daniel R."/>
            <person name="Durre P."/>
        </authorList>
    </citation>
    <scope>NUCLEOTIDE SEQUENCE [LARGE SCALE GENOMIC DNA]</scope>
    <source>
        <strain evidence="3 5">PTA-10522</strain>
    </source>
</reference>
<evidence type="ECO:0000313" key="5">
    <source>
        <dbReference type="Proteomes" id="UP000093694"/>
    </source>
</evidence>
<evidence type="ECO:0000313" key="2">
    <source>
        <dbReference type="EMBL" id="OAA94114.1"/>
    </source>
</evidence>
<keyword evidence="1" id="KW-0175">Coiled coil</keyword>
<keyword evidence="5" id="KW-1185">Reference proteome</keyword>
<evidence type="ECO:0000313" key="4">
    <source>
        <dbReference type="Proteomes" id="UP000077384"/>
    </source>
</evidence>
<proteinExistence type="predicted"/>
<dbReference type="EMBL" id="LITQ01000008">
    <property type="protein sequence ID" value="OAA94114.1"/>
    <property type="molecule type" value="Genomic_DNA"/>
</dbReference>
<comment type="caution">
    <text evidence="2">The sequence shown here is derived from an EMBL/GenBank/DDBJ whole genome shotgun (WGS) entry which is preliminary data.</text>
</comment>
<dbReference type="RefSeq" id="WP_013238509.1">
    <property type="nucleotide sequence ID" value="NZ_LITQ01000008.1"/>
</dbReference>
<evidence type="ECO:0000256" key="1">
    <source>
        <dbReference type="SAM" id="Coils"/>
    </source>
</evidence>
<dbReference type="EMBL" id="LROR01000032">
    <property type="protein sequence ID" value="OBR96676.1"/>
    <property type="molecule type" value="Genomic_DNA"/>
</dbReference>
<protein>
    <submittedName>
        <fullName evidence="3">Siphovirus Gp157 protein</fullName>
    </submittedName>
</protein>
<reference evidence="2 4" key="1">
    <citation type="journal article" date="2015" name="Biotechnol. Bioeng.">
        <title>Genome sequence and phenotypic characterization of Caulobacter segnis.</title>
        <authorList>
            <person name="Patel S."/>
            <person name="Fletcher B."/>
            <person name="Scott D.C."/>
            <person name="Ely B."/>
        </authorList>
    </citation>
    <scope>NUCLEOTIDE SEQUENCE [LARGE SCALE GENOMIC DNA]</scope>
    <source>
        <strain evidence="2 4">PS02</strain>
    </source>
</reference>
<dbReference type="Proteomes" id="UP000093694">
    <property type="component" value="Unassembled WGS sequence"/>
</dbReference>
<feature type="coiled-coil region" evidence="1">
    <location>
        <begin position="22"/>
        <end position="81"/>
    </location>
</feature>
<dbReference type="PATRIC" id="fig|1705578.3.peg.3680"/>
<accession>A0A166TUK2</accession>